<proteinExistence type="predicted"/>
<evidence type="ECO:0000313" key="2">
    <source>
        <dbReference type="EMBL" id="AZS06669.1"/>
    </source>
</evidence>
<gene>
    <name evidence="2" type="primary">29</name>
    <name evidence="2" type="ORF">SEA_HIYAA_29</name>
</gene>
<feature type="transmembrane region" description="Helical" evidence="1">
    <location>
        <begin position="73"/>
        <end position="95"/>
    </location>
</feature>
<name>A0A3S9U8Y3_9CAUD</name>
<feature type="transmembrane region" description="Helical" evidence="1">
    <location>
        <begin position="44"/>
        <end position="61"/>
    </location>
</feature>
<keyword evidence="1" id="KW-1133">Transmembrane helix</keyword>
<keyword evidence="1" id="KW-0812">Transmembrane</keyword>
<dbReference type="Pfam" id="PF23778">
    <property type="entry name" value="Phage_holin_2"/>
    <property type="match status" value="1"/>
</dbReference>
<reference evidence="2 3" key="1">
    <citation type="submission" date="2018-12" db="EMBL/GenBank/DDBJ databases">
        <authorList>
            <person name="Lieu J.K."/>
            <person name="Tian C.Z."/>
            <person name="Hsaio W.J."/>
            <person name="Shaffer C.D."/>
            <person name="Weston-Hafer K.A."/>
            <person name="Russell D.A."/>
            <person name="Pope W.H."/>
            <person name="Jacobs-Sera D."/>
            <person name="Hendrix R.W."/>
            <person name="Hatfull G.F."/>
        </authorList>
    </citation>
    <scope>NUCLEOTIDE SEQUENCE [LARGE SCALE GENOMIC DNA]</scope>
</reference>
<evidence type="ECO:0000313" key="3">
    <source>
        <dbReference type="Proteomes" id="UP000287372"/>
    </source>
</evidence>
<dbReference type="RefSeq" id="YP_009818465.1">
    <property type="nucleotide sequence ID" value="NC_048139.1"/>
</dbReference>
<dbReference type="InterPro" id="IPR056964">
    <property type="entry name" value="Phage_holin"/>
</dbReference>
<dbReference type="Proteomes" id="UP000287372">
    <property type="component" value="Segment"/>
</dbReference>
<evidence type="ECO:0000256" key="1">
    <source>
        <dbReference type="SAM" id="Phobius"/>
    </source>
</evidence>
<dbReference type="GeneID" id="55009807"/>
<keyword evidence="1" id="KW-0472">Membrane</keyword>
<keyword evidence="3" id="KW-1185">Reference proteome</keyword>
<accession>A0A3S9U8Y3</accession>
<dbReference type="KEGG" id="vg:55009807"/>
<organism evidence="2 3">
    <name type="scientific">Streptomyces phage Hiyaa</name>
    <dbReference type="NCBI Taxonomy" id="2499072"/>
    <lineage>
        <taxon>Viruses</taxon>
        <taxon>Duplodnaviria</taxon>
        <taxon>Heunggongvirae</taxon>
        <taxon>Uroviricota</taxon>
        <taxon>Caudoviricetes</taxon>
        <taxon>Hiyaavirus</taxon>
        <taxon>Hiyaavirus hiyaa</taxon>
    </lineage>
</organism>
<sequence>MTVADGSQTWNAWVSLGTAITCFLFVTAYAVLARWWRTYEGRVMMGKATAIGLLALYTFIITEVAPDSASARWARVVLVGIIGVFMVFQTIRLVTNQLGRTYDNRSD</sequence>
<feature type="transmembrane region" description="Helical" evidence="1">
    <location>
        <begin position="12"/>
        <end position="32"/>
    </location>
</feature>
<protein>
    <submittedName>
        <fullName evidence="2">Membrane protein</fullName>
    </submittedName>
</protein>
<dbReference type="EMBL" id="MK279841">
    <property type="protein sequence ID" value="AZS06669.1"/>
    <property type="molecule type" value="Genomic_DNA"/>
</dbReference>